<sequence>MVPLLLLLSALPSALAAPAPPASAAAPYVGSTQSAVFPPPGATITEYASLFPNASVVGFLGPTPTGAEAQAIATAPVAALRFDTYPLVAPSNQYTTSGPAFDLMHHWGNLGPAYSVGGAFGLPNTSPQVPAGCELEQVHLLFRHGARYPTSGSQPSEFAALLHSAATERNSRLSFSGPLEFLSTWTYKLGAEILTPFGRKQCLDLGVAFRVKYGELLNGFTELPVFRTTSEDRMQKTLLNFAVGFFGAPEYLTAYHEEIIIESGGYNNTLAPSNACPDSGNAVGGNIGGWTSGNWTEIYLKETTARLQQYVTGVQLTPSVVYGMQQMCAYETVALGYSSFCELFTEEEWRGFEYSIGEYHLSFWYGNGPGNPTAAAMGIGYVQELVARLTKTLPTKFDTNMNGTLDSSTITFPLNQPIYADATHDTVIASIITALNFTTLAANGPLPIDHIPVYQTYHVNEIAPFSSNLVAQVLSCPASAAAHDSKTESYIRFLLNDGAVPLTGIAHCETPNEDGLCLFDNFVKGMQERIAEVNYAYDCYASYSAPTPDNIIDGQV</sequence>
<name>A0A1X6NFV4_9APHY</name>
<dbReference type="CDD" id="cd07061">
    <property type="entry name" value="HP_HAP_like"/>
    <property type="match status" value="1"/>
</dbReference>
<proteinExistence type="predicted"/>
<evidence type="ECO:0000313" key="4">
    <source>
        <dbReference type="Proteomes" id="UP000194127"/>
    </source>
</evidence>
<feature type="signal peptide" evidence="2">
    <location>
        <begin position="1"/>
        <end position="16"/>
    </location>
</feature>
<dbReference type="InterPro" id="IPR029033">
    <property type="entry name" value="His_PPase_superfam"/>
</dbReference>
<dbReference type="OrthoDB" id="6509975at2759"/>
<keyword evidence="2" id="KW-0732">Signal</keyword>
<evidence type="ECO:0000256" key="1">
    <source>
        <dbReference type="ARBA" id="ARBA00022801"/>
    </source>
</evidence>
<accession>A0A1X6NFV4</accession>
<dbReference type="RefSeq" id="XP_024344166.1">
    <property type="nucleotide sequence ID" value="XM_024480177.1"/>
</dbReference>
<dbReference type="InterPro" id="IPR033379">
    <property type="entry name" value="Acid_Pase_AS"/>
</dbReference>
<dbReference type="SUPFAM" id="SSF53254">
    <property type="entry name" value="Phosphoglycerate mutase-like"/>
    <property type="match status" value="1"/>
</dbReference>
<dbReference type="GeneID" id="36325127"/>
<protein>
    <recommendedName>
        <fullName evidence="5">3-phytase</fullName>
    </recommendedName>
</protein>
<dbReference type="EMBL" id="KZ110591">
    <property type="protein sequence ID" value="OSX67372.1"/>
    <property type="molecule type" value="Genomic_DNA"/>
</dbReference>
<keyword evidence="4" id="KW-1185">Reference proteome</keyword>
<dbReference type="PANTHER" id="PTHR20963:SF42">
    <property type="entry name" value="PHOSPHOGLYCERATE MUTASE-LIKE PROTEIN"/>
    <property type="match status" value="1"/>
</dbReference>
<dbReference type="PROSITE" id="PS00616">
    <property type="entry name" value="HIS_ACID_PHOSPHAT_1"/>
    <property type="match status" value="1"/>
</dbReference>
<dbReference type="Pfam" id="PF00328">
    <property type="entry name" value="His_Phos_2"/>
    <property type="match status" value="1"/>
</dbReference>
<dbReference type="Gene3D" id="3.40.50.1240">
    <property type="entry name" value="Phosphoglycerate mutase-like"/>
    <property type="match status" value="1"/>
</dbReference>
<dbReference type="AlphaFoldDB" id="A0A1X6NFV4"/>
<gene>
    <name evidence="3" type="ORF">POSPLADRAFT_1051512</name>
</gene>
<feature type="chain" id="PRO_5010887395" description="3-phytase" evidence="2">
    <location>
        <begin position="17"/>
        <end position="556"/>
    </location>
</feature>
<evidence type="ECO:0008006" key="5">
    <source>
        <dbReference type="Google" id="ProtNLM"/>
    </source>
</evidence>
<reference evidence="3 4" key="1">
    <citation type="submission" date="2017-04" db="EMBL/GenBank/DDBJ databases">
        <title>Genome Sequence of the Model Brown-Rot Fungus Postia placenta SB12.</title>
        <authorList>
            <consortium name="DOE Joint Genome Institute"/>
            <person name="Gaskell J."/>
            <person name="Kersten P."/>
            <person name="Larrondo L.F."/>
            <person name="Canessa P."/>
            <person name="Martinez D."/>
            <person name="Hibbett D."/>
            <person name="Schmoll M."/>
            <person name="Kubicek C.P."/>
            <person name="Martinez A.T."/>
            <person name="Yadav J."/>
            <person name="Master E."/>
            <person name="Magnuson J.K."/>
            <person name="James T."/>
            <person name="Yaver D."/>
            <person name="Berka R."/>
            <person name="Labutti K."/>
            <person name="Lipzen A."/>
            <person name="Aerts A."/>
            <person name="Barry K."/>
            <person name="Henrissat B."/>
            <person name="Blanchette R."/>
            <person name="Grigoriev I."/>
            <person name="Cullen D."/>
        </authorList>
    </citation>
    <scope>NUCLEOTIDE SEQUENCE [LARGE SCALE GENOMIC DNA]</scope>
    <source>
        <strain evidence="3 4">MAD-698-R-SB12</strain>
    </source>
</reference>
<dbReference type="PANTHER" id="PTHR20963">
    <property type="entry name" value="MULTIPLE INOSITOL POLYPHOSPHATE PHOSPHATASE-RELATED"/>
    <property type="match status" value="1"/>
</dbReference>
<dbReference type="STRING" id="670580.A0A1X6NFV4"/>
<keyword evidence="1" id="KW-0378">Hydrolase</keyword>
<evidence type="ECO:0000256" key="2">
    <source>
        <dbReference type="SAM" id="SignalP"/>
    </source>
</evidence>
<dbReference type="Proteomes" id="UP000194127">
    <property type="component" value="Unassembled WGS sequence"/>
</dbReference>
<dbReference type="InterPro" id="IPR000560">
    <property type="entry name" value="His_Pase_clade-2"/>
</dbReference>
<organism evidence="3 4">
    <name type="scientific">Postia placenta MAD-698-R-SB12</name>
    <dbReference type="NCBI Taxonomy" id="670580"/>
    <lineage>
        <taxon>Eukaryota</taxon>
        <taxon>Fungi</taxon>
        <taxon>Dikarya</taxon>
        <taxon>Basidiomycota</taxon>
        <taxon>Agaricomycotina</taxon>
        <taxon>Agaricomycetes</taxon>
        <taxon>Polyporales</taxon>
        <taxon>Adustoporiaceae</taxon>
        <taxon>Rhodonia</taxon>
    </lineage>
</organism>
<evidence type="ECO:0000313" key="3">
    <source>
        <dbReference type="EMBL" id="OSX67372.1"/>
    </source>
</evidence>
<dbReference type="GO" id="GO:0003993">
    <property type="term" value="F:acid phosphatase activity"/>
    <property type="evidence" value="ECO:0007669"/>
    <property type="project" value="TreeGrafter"/>
</dbReference>